<keyword evidence="2" id="KW-0812">Transmembrane</keyword>
<dbReference type="AlphaFoldDB" id="A0A0F9MEY6"/>
<reference evidence="3" key="1">
    <citation type="journal article" date="2015" name="Nature">
        <title>Complex archaea that bridge the gap between prokaryotes and eukaryotes.</title>
        <authorList>
            <person name="Spang A."/>
            <person name="Saw J.H."/>
            <person name="Jorgensen S.L."/>
            <person name="Zaremba-Niedzwiedzka K."/>
            <person name="Martijn J."/>
            <person name="Lind A.E."/>
            <person name="van Eijk R."/>
            <person name="Schleper C."/>
            <person name="Guy L."/>
            <person name="Ettema T.J."/>
        </authorList>
    </citation>
    <scope>NUCLEOTIDE SEQUENCE</scope>
</reference>
<name>A0A0F9MEY6_9ZZZZ</name>
<keyword evidence="1" id="KW-0175">Coiled coil</keyword>
<sequence>MAKSKYRYNPDSLSYDRIKPSFKKRLLIFLSWLSFVLTIALLLNVFYSSVFDTPREKMLIRENNQLNLQYNILNQKVNSLETVLEDIERRDDNIYRTIFNADPIPSSVRDAGFGGVNRYEYLEGYN</sequence>
<keyword evidence="2" id="KW-0472">Membrane</keyword>
<protein>
    <submittedName>
        <fullName evidence="3">Uncharacterized protein</fullName>
    </submittedName>
</protein>
<feature type="coiled-coil region" evidence="1">
    <location>
        <begin position="56"/>
        <end position="90"/>
    </location>
</feature>
<gene>
    <name evidence="3" type="ORF">LCGC14_1097480</name>
</gene>
<feature type="transmembrane region" description="Helical" evidence="2">
    <location>
        <begin position="26"/>
        <end position="47"/>
    </location>
</feature>
<accession>A0A0F9MEY6</accession>
<evidence type="ECO:0000256" key="1">
    <source>
        <dbReference type="SAM" id="Coils"/>
    </source>
</evidence>
<proteinExistence type="predicted"/>
<evidence type="ECO:0000256" key="2">
    <source>
        <dbReference type="SAM" id="Phobius"/>
    </source>
</evidence>
<dbReference type="EMBL" id="LAZR01004922">
    <property type="protein sequence ID" value="KKN04439.1"/>
    <property type="molecule type" value="Genomic_DNA"/>
</dbReference>
<keyword evidence="2" id="KW-1133">Transmembrane helix</keyword>
<feature type="non-terminal residue" evidence="3">
    <location>
        <position position="126"/>
    </location>
</feature>
<comment type="caution">
    <text evidence="3">The sequence shown here is derived from an EMBL/GenBank/DDBJ whole genome shotgun (WGS) entry which is preliminary data.</text>
</comment>
<organism evidence="3">
    <name type="scientific">marine sediment metagenome</name>
    <dbReference type="NCBI Taxonomy" id="412755"/>
    <lineage>
        <taxon>unclassified sequences</taxon>
        <taxon>metagenomes</taxon>
        <taxon>ecological metagenomes</taxon>
    </lineage>
</organism>
<evidence type="ECO:0000313" key="3">
    <source>
        <dbReference type="EMBL" id="KKN04439.1"/>
    </source>
</evidence>